<protein>
    <submittedName>
        <fullName evidence="3">Acetyltransferase</fullName>
    </submittedName>
</protein>
<dbReference type="Proteomes" id="UP000008674">
    <property type="component" value="Chromosome"/>
</dbReference>
<dbReference type="PANTHER" id="PTHR43305:SF1">
    <property type="entry name" value="FAMILY N-ACETYLTRANSFERASE, PUTATIVE (AFU_ORTHOLOGUE AFUA_2G01380)-RELATED"/>
    <property type="match status" value="1"/>
</dbReference>
<evidence type="ECO:0000313" key="4">
    <source>
        <dbReference type="Proteomes" id="UP000008674"/>
    </source>
</evidence>
<dbReference type="HOGENOM" id="CLU_013985_11_0_10"/>
<name>Q2S2R6_SALRD</name>
<dbReference type="AlphaFoldDB" id="Q2S2R6"/>
<evidence type="ECO:0000259" key="2">
    <source>
        <dbReference type="PROSITE" id="PS51186"/>
    </source>
</evidence>
<reference evidence="3 4" key="1">
    <citation type="journal article" date="2005" name="Proc. Natl. Acad. Sci. U.S.A.">
        <title>The genome of Salinibacter ruber: convergence and gene exchange among hyperhalophilic bacteria and archaea.</title>
        <authorList>
            <person name="Mongodin E.F."/>
            <person name="Nelson K.E."/>
            <person name="Daugherty S."/>
            <person name="Deboy R.T."/>
            <person name="Wister J."/>
            <person name="Khouri H."/>
            <person name="Weidman J."/>
            <person name="Walsh D.A."/>
            <person name="Papke R.T."/>
            <person name="Sanchez Perez G."/>
            <person name="Sharma A.K."/>
            <person name="Nesbo C.L."/>
            <person name="MacLeod D."/>
            <person name="Bapteste E."/>
            <person name="Doolittle W.F."/>
            <person name="Charlebois R.L."/>
            <person name="Legault B."/>
            <person name="Rodriguez-Valera F."/>
        </authorList>
    </citation>
    <scope>NUCLEOTIDE SEQUENCE [LARGE SCALE GENOMIC DNA]</scope>
    <source>
        <strain evidence="4">DSM 13855 / CECT 5946 / M31</strain>
    </source>
</reference>
<evidence type="ECO:0000256" key="1">
    <source>
        <dbReference type="SAM" id="MobiDB-lite"/>
    </source>
</evidence>
<proteinExistence type="predicted"/>
<gene>
    <name evidence="3" type="ordered locus">SRU_1391</name>
</gene>
<dbReference type="InterPro" id="IPR052777">
    <property type="entry name" value="Acetyltransferase_Enz"/>
</dbReference>
<dbReference type="InterPro" id="IPR016181">
    <property type="entry name" value="Acyl_CoA_acyltransferase"/>
</dbReference>
<dbReference type="PROSITE" id="PS51186">
    <property type="entry name" value="GNAT"/>
    <property type="match status" value="1"/>
</dbReference>
<dbReference type="STRING" id="309807.SRU_1391"/>
<dbReference type="GO" id="GO:0016747">
    <property type="term" value="F:acyltransferase activity, transferring groups other than amino-acyl groups"/>
    <property type="evidence" value="ECO:0007669"/>
    <property type="project" value="InterPro"/>
</dbReference>
<dbReference type="KEGG" id="sru:SRU_1391"/>
<dbReference type="OrthoDB" id="9803233at2"/>
<sequence length="183" mass="20151">MNRTRPTGQGRPPGAPSHNRSIAPSVVSMPEVRPARTDADLDAARRLFRAYVDGLDFALDFQDFEAEMEALPGPYAPPDGAILLADVHGEPVGVVAVRPLGEEDVCEMKRLYVMPAHRGRGIGRALASAIIEKARTLGYDAMRLDTVASMTAARRLYRSLAFEERDAYYHNPLPNAVYMERAL</sequence>
<dbReference type="EMBL" id="CP000159">
    <property type="protein sequence ID" value="ABC44329.1"/>
    <property type="molecule type" value="Genomic_DNA"/>
</dbReference>
<dbReference type="eggNOG" id="COG0456">
    <property type="taxonomic scope" value="Bacteria"/>
</dbReference>
<keyword evidence="4" id="KW-1185">Reference proteome</keyword>
<feature type="region of interest" description="Disordered" evidence="1">
    <location>
        <begin position="1"/>
        <end position="25"/>
    </location>
</feature>
<feature type="domain" description="N-acetyltransferase" evidence="2">
    <location>
        <begin position="30"/>
        <end position="183"/>
    </location>
</feature>
<dbReference type="Pfam" id="PF00583">
    <property type="entry name" value="Acetyltransf_1"/>
    <property type="match status" value="1"/>
</dbReference>
<dbReference type="PANTHER" id="PTHR43305">
    <property type="entry name" value="FAMILY N-ACETYLTRANSFERASE, PUTATIVE (AFU_ORTHOLOGUE AFUA_2G01380)-RELATED"/>
    <property type="match status" value="1"/>
</dbReference>
<dbReference type="Gene3D" id="3.40.630.30">
    <property type="match status" value="1"/>
</dbReference>
<dbReference type="InterPro" id="IPR000182">
    <property type="entry name" value="GNAT_dom"/>
</dbReference>
<dbReference type="CDD" id="cd04301">
    <property type="entry name" value="NAT_SF"/>
    <property type="match status" value="1"/>
</dbReference>
<dbReference type="SUPFAM" id="SSF55729">
    <property type="entry name" value="Acyl-CoA N-acyltransferases (Nat)"/>
    <property type="match status" value="1"/>
</dbReference>
<dbReference type="EnsemblBacteria" id="ABC44329">
    <property type="protein sequence ID" value="ABC44329"/>
    <property type="gene ID" value="SRU_1391"/>
</dbReference>
<evidence type="ECO:0000313" key="3">
    <source>
        <dbReference type="EMBL" id="ABC44329.1"/>
    </source>
</evidence>
<organism evidence="3 4">
    <name type="scientific">Salinibacter ruber (strain DSM 13855 / M31)</name>
    <dbReference type="NCBI Taxonomy" id="309807"/>
    <lineage>
        <taxon>Bacteria</taxon>
        <taxon>Pseudomonadati</taxon>
        <taxon>Rhodothermota</taxon>
        <taxon>Rhodothermia</taxon>
        <taxon>Rhodothermales</taxon>
        <taxon>Salinibacteraceae</taxon>
        <taxon>Salinibacter</taxon>
    </lineage>
</organism>
<accession>Q2S2R6</accession>